<name>A0A8C0D5D4_BALMU</name>
<keyword evidence="2" id="KW-0732">Signal</keyword>
<feature type="region of interest" description="Disordered" evidence="1">
    <location>
        <begin position="30"/>
        <end position="62"/>
    </location>
</feature>
<reference evidence="3" key="1">
    <citation type="submission" date="2023-09" db="UniProtKB">
        <authorList>
            <consortium name="Ensembl"/>
        </authorList>
    </citation>
    <scope>IDENTIFICATION</scope>
</reference>
<organism evidence="3">
    <name type="scientific">Balaenoptera musculus</name>
    <name type="common">Blue whale</name>
    <dbReference type="NCBI Taxonomy" id="9771"/>
    <lineage>
        <taxon>Eukaryota</taxon>
        <taxon>Metazoa</taxon>
        <taxon>Chordata</taxon>
        <taxon>Craniata</taxon>
        <taxon>Vertebrata</taxon>
        <taxon>Euteleostomi</taxon>
        <taxon>Mammalia</taxon>
        <taxon>Eutheria</taxon>
        <taxon>Laurasiatheria</taxon>
        <taxon>Artiodactyla</taxon>
        <taxon>Whippomorpha</taxon>
        <taxon>Cetacea</taxon>
        <taxon>Mysticeti</taxon>
        <taxon>Balaenopteridae</taxon>
        <taxon>Balaenoptera</taxon>
    </lineage>
</organism>
<evidence type="ECO:0000256" key="2">
    <source>
        <dbReference type="SAM" id="SignalP"/>
    </source>
</evidence>
<protein>
    <submittedName>
        <fullName evidence="3">Uncharacterized protein</fullName>
    </submittedName>
</protein>
<dbReference type="AlphaFoldDB" id="A0A8C0D5D4"/>
<proteinExistence type="predicted"/>
<accession>A0A8C0D5D4</accession>
<sequence>MGTEFVLILSLFLAWHPPLPPKALQRVTSWLPPGRQRDGSLAGQSRRGSEGLSRTAHLGRSPCGEGACSGATRFWSLPVCEPQGSRPPSRRRNVSIDERWRPAVLGGGERPGLAGATLSYRDLAQIVAQLVSEDVDKDVLFPHPPRSAESGSAFQGFLVRSAPFWRNVTLEAQAPRSPPS</sequence>
<dbReference type="GeneTree" id="ENSGT00520000061791"/>
<evidence type="ECO:0000256" key="1">
    <source>
        <dbReference type="SAM" id="MobiDB-lite"/>
    </source>
</evidence>
<dbReference type="Ensembl" id="ENSBMST00010018054.1">
    <property type="protein sequence ID" value="ENSBMSP00010016324.1"/>
    <property type="gene ID" value="ENSBMSG00010011873.1"/>
</dbReference>
<feature type="signal peptide" evidence="2">
    <location>
        <begin position="1"/>
        <end position="25"/>
    </location>
</feature>
<evidence type="ECO:0000313" key="3">
    <source>
        <dbReference type="Ensembl" id="ENSBMSP00010016324.1"/>
    </source>
</evidence>
<feature type="chain" id="PRO_5034631141" evidence="2">
    <location>
        <begin position="26"/>
        <end position="180"/>
    </location>
</feature>